<feature type="transmembrane region" description="Helical" evidence="8">
    <location>
        <begin position="21"/>
        <end position="44"/>
    </location>
</feature>
<evidence type="ECO:0000256" key="2">
    <source>
        <dbReference type="ARBA" id="ARBA00007935"/>
    </source>
</evidence>
<dbReference type="EMBL" id="BMIR01000023">
    <property type="protein sequence ID" value="GGE53028.1"/>
    <property type="molecule type" value="Genomic_DNA"/>
</dbReference>
<evidence type="ECO:0000313" key="10">
    <source>
        <dbReference type="Proteomes" id="UP000628775"/>
    </source>
</evidence>
<dbReference type="SUPFAM" id="SSF81345">
    <property type="entry name" value="ABC transporter involved in vitamin B12 uptake, BtuC"/>
    <property type="match status" value="1"/>
</dbReference>
<dbReference type="RefSeq" id="WP_188697519.1">
    <property type="nucleotide sequence ID" value="NZ_BMIR01000023.1"/>
</dbReference>
<dbReference type="InterPro" id="IPR037294">
    <property type="entry name" value="ABC_BtuC-like"/>
</dbReference>
<evidence type="ECO:0000256" key="5">
    <source>
        <dbReference type="ARBA" id="ARBA00022692"/>
    </source>
</evidence>
<keyword evidence="3" id="KW-0813">Transport</keyword>
<feature type="transmembrane region" description="Helical" evidence="8">
    <location>
        <begin position="296"/>
        <end position="318"/>
    </location>
</feature>
<feature type="transmembrane region" description="Helical" evidence="8">
    <location>
        <begin position="106"/>
        <end position="127"/>
    </location>
</feature>
<dbReference type="PANTHER" id="PTHR30472">
    <property type="entry name" value="FERRIC ENTEROBACTIN TRANSPORT SYSTEM PERMEASE PROTEIN"/>
    <property type="match status" value="1"/>
</dbReference>
<dbReference type="Proteomes" id="UP000628775">
    <property type="component" value="Unassembled WGS sequence"/>
</dbReference>
<dbReference type="GO" id="GO:0005886">
    <property type="term" value="C:plasma membrane"/>
    <property type="evidence" value="ECO:0007669"/>
    <property type="project" value="UniProtKB-SubCell"/>
</dbReference>
<proteinExistence type="inferred from homology"/>
<dbReference type="CDD" id="cd06550">
    <property type="entry name" value="TM_ABC_iron-siderophores_like"/>
    <property type="match status" value="1"/>
</dbReference>
<evidence type="ECO:0000256" key="7">
    <source>
        <dbReference type="ARBA" id="ARBA00023136"/>
    </source>
</evidence>
<accession>A0A8J3E015</accession>
<feature type="transmembrane region" description="Helical" evidence="8">
    <location>
        <begin position="167"/>
        <end position="187"/>
    </location>
</feature>
<gene>
    <name evidence="9" type="primary">fhuB</name>
    <name evidence="9" type="ORF">GCM10011391_34890</name>
</gene>
<keyword evidence="6 8" id="KW-1133">Transmembrane helix</keyword>
<evidence type="ECO:0000256" key="4">
    <source>
        <dbReference type="ARBA" id="ARBA00022475"/>
    </source>
</evidence>
<keyword evidence="7 8" id="KW-0472">Membrane</keyword>
<reference evidence="9" key="2">
    <citation type="submission" date="2020-09" db="EMBL/GenBank/DDBJ databases">
        <authorList>
            <person name="Sun Q."/>
            <person name="Zhou Y."/>
        </authorList>
    </citation>
    <scope>NUCLEOTIDE SEQUENCE</scope>
    <source>
        <strain evidence="9">CGMCC 1.15371</strain>
    </source>
</reference>
<keyword evidence="10" id="KW-1185">Reference proteome</keyword>
<dbReference type="Gene3D" id="1.10.3470.10">
    <property type="entry name" value="ABC transporter involved in vitamin B12 uptake, BtuC"/>
    <property type="match status" value="1"/>
</dbReference>
<comment type="similarity">
    <text evidence="2">Belongs to the binding-protein-dependent transport system permease family. FecCD subfamily.</text>
</comment>
<feature type="transmembrane region" description="Helical" evidence="8">
    <location>
        <begin position="254"/>
        <end position="284"/>
    </location>
</feature>
<dbReference type="GO" id="GO:0033214">
    <property type="term" value="P:siderophore-iron import into cell"/>
    <property type="evidence" value="ECO:0007669"/>
    <property type="project" value="TreeGrafter"/>
</dbReference>
<reference evidence="9" key="1">
    <citation type="journal article" date="2014" name="Int. J. Syst. Evol. Microbiol.">
        <title>Complete genome sequence of Corynebacterium casei LMG S-19264T (=DSM 44701T), isolated from a smear-ripened cheese.</title>
        <authorList>
            <consortium name="US DOE Joint Genome Institute (JGI-PGF)"/>
            <person name="Walter F."/>
            <person name="Albersmeier A."/>
            <person name="Kalinowski J."/>
            <person name="Ruckert C."/>
        </authorList>
    </citation>
    <scope>NUCLEOTIDE SEQUENCE</scope>
    <source>
        <strain evidence="9">CGMCC 1.15371</strain>
    </source>
</reference>
<evidence type="ECO:0000313" key="9">
    <source>
        <dbReference type="EMBL" id="GGE53028.1"/>
    </source>
</evidence>
<protein>
    <submittedName>
        <fullName evidence="9">Iron(3+)-hydroxamate import system permease protein FhuB</fullName>
    </submittedName>
</protein>
<feature type="transmembrane region" description="Helical" evidence="8">
    <location>
        <begin position="324"/>
        <end position="342"/>
    </location>
</feature>
<dbReference type="GO" id="GO:0022857">
    <property type="term" value="F:transmembrane transporter activity"/>
    <property type="evidence" value="ECO:0007669"/>
    <property type="project" value="InterPro"/>
</dbReference>
<feature type="transmembrane region" description="Helical" evidence="8">
    <location>
        <begin position="134"/>
        <end position="155"/>
    </location>
</feature>
<dbReference type="InterPro" id="IPR000522">
    <property type="entry name" value="ABC_transptr_permease_BtuC"/>
</dbReference>
<evidence type="ECO:0000256" key="8">
    <source>
        <dbReference type="SAM" id="Phobius"/>
    </source>
</evidence>
<dbReference type="Pfam" id="PF01032">
    <property type="entry name" value="FecCD"/>
    <property type="match status" value="1"/>
</dbReference>
<keyword evidence="4" id="KW-1003">Cell membrane</keyword>
<evidence type="ECO:0000256" key="3">
    <source>
        <dbReference type="ARBA" id="ARBA00022448"/>
    </source>
</evidence>
<name>A0A8J3E015_9BACL</name>
<keyword evidence="5 8" id="KW-0812">Transmembrane</keyword>
<dbReference type="PANTHER" id="PTHR30472:SF58">
    <property type="entry name" value="IRON(3+)-HYDROXAMATE IMPORT SYSTEM PERMEASE PROTEIN FHUB"/>
    <property type="match status" value="1"/>
</dbReference>
<feature type="transmembrane region" description="Helical" evidence="8">
    <location>
        <begin position="208"/>
        <end position="234"/>
    </location>
</feature>
<evidence type="ECO:0000256" key="6">
    <source>
        <dbReference type="ARBA" id="ARBA00022989"/>
    </source>
</evidence>
<sequence length="349" mass="36336">MTYRKKDRAPSKIDEQKKHKPINSLVVIVLGLVALLFAFGFSVAYGAADIQLSTVWKAIVAFNPDISTHQVIREIRIPRSLAAVLVGAFLAVAGTIMQGLTQNPLASPSIMGVTDGAAFAIVLVLAFASSPSNFVISLIAFIGAGMGVALVFAIGALSKSGLTPVKLTLAGVAVGTLLRSISSAIALQKDVAKNMSFWYAGGLDGTTWTSIHILIVAGFIGFLLAGFIAHSMTLLSLGDEVSTGLGQNTTVVKVIGAIVVLVLTGSAVAVAGTVGFIGLVVPHITRFLIGHDYRTLLPASAVLGSLLLVLSDLVARMINNPYETPVGAITAAIGVPFFLYLARSERRGL</sequence>
<evidence type="ECO:0000256" key="1">
    <source>
        <dbReference type="ARBA" id="ARBA00004651"/>
    </source>
</evidence>
<comment type="subcellular location">
    <subcellularLocation>
        <location evidence="1">Cell membrane</location>
        <topology evidence="1">Multi-pass membrane protein</topology>
    </subcellularLocation>
</comment>
<dbReference type="FunFam" id="1.10.3470.10:FF:000001">
    <property type="entry name" value="Vitamin B12 ABC transporter permease BtuC"/>
    <property type="match status" value="1"/>
</dbReference>
<feature type="transmembrane region" description="Helical" evidence="8">
    <location>
        <begin position="80"/>
        <end position="100"/>
    </location>
</feature>
<comment type="caution">
    <text evidence="9">The sequence shown here is derived from an EMBL/GenBank/DDBJ whole genome shotgun (WGS) entry which is preliminary data.</text>
</comment>
<organism evidence="9 10">
    <name type="scientific">Pullulanibacillus camelliae</name>
    <dbReference type="NCBI Taxonomy" id="1707096"/>
    <lineage>
        <taxon>Bacteria</taxon>
        <taxon>Bacillati</taxon>
        <taxon>Bacillota</taxon>
        <taxon>Bacilli</taxon>
        <taxon>Bacillales</taxon>
        <taxon>Sporolactobacillaceae</taxon>
        <taxon>Pullulanibacillus</taxon>
    </lineage>
</organism>
<dbReference type="AlphaFoldDB" id="A0A8J3E015"/>